<comment type="caution">
    <text evidence="1">The sequence shown here is derived from an EMBL/GenBank/DDBJ whole genome shotgun (WGS) entry which is preliminary data.</text>
</comment>
<organism evidence="1 2">
    <name type="scientific">Hibiscus sabdariffa</name>
    <name type="common">roselle</name>
    <dbReference type="NCBI Taxonomy" id="183260"/>
    <lineage>
        <taxon>Eukaryota</taxon>
        <taxon>Viridiplantae</taxon>
        <taxon>Streptophyta</taxon>
        <taxon>Embryophyta</taxon>
        <taxon>Tracheophyta</taxon>
        <taxon>Spermatophyta</taxon>
        <taxon>Magnoliopsida</taxon>
        <taxon>eudicotyledons</taxon>
        <taxon>Gunneridae</taxon>
        <taxon>Pentapetalae</taxon>
        <taxon>rosids</taxon>
        <taxon>malvids</taxon>
        <taxon>Malvales</taxon>
        <taxon>Malvaceae</taxon>
        <taxon>Malvoideae</taxon>
        <taxon>Hibiscus</taxon>
    </lineage>
</organism>
<accession>A0ABR2EUI9</accession>
<protein>
    <submittedName>
        <fullName evidence="1">Uncharacterized protein</fullName>
    </submittedName>
</protein>
<sequence>MNLRKWEWSRGGMELGLDLQEILSIGMAKVSLSDAVVGNGVPHYNLPTSVGTIAGEHPSSTLFVRNIHK</sequence>
<reference evidence="1 2" key="1">
    <citation type="journal article" date="2024" name="G3 (Bethesda)">
        <title>Genome assembly of Hibiscus sabdariffa L. provides insights into metabolisms of medicinal natural products.</title>
        <authorList>
            <person name="Kim T."/>
        </authorList>
    </citation>
    <scope>NUCLEOTIDE SEQUENCE [LARGE SCALE GENOMIC DNA]</scope>
    <source>
        <strain evidence="1">TK-2024</strain>
        <tissue evidence="1">Old leaves</tissue>
    </source>
</reference>
<gene>
    <name evidence="1" type="ORF">V6N12_059109</name>
</gene>
<dbReference type="Proteomes" id="UP001472677">
    <property type="component" value="Unassembled WGS sequence"/>
</dbReference>
<proteinExistence type="predicted"/>
<evidence type="ECO:0000313" key="1">
    <source>
        <dbReference type="EMBL" id="KAK8565551.1"/>
    </source>
</evidence>
<keyword evidence="2" id="KW-1185">Reference proteome</keyword>
<evidence type="ECO:0000313" key="2">
    <source>
        <dbReference type="Proteomes" id="UP001472677"/>
    </source>
</evidence>
<dbReference type="EMBL" id="JBBPBM010000010">
    <property type="protein sequence ID" value="KAK8565551.1"/>
    <property type="molecule type" value="Genomic_DNA"/>
</dbReference>
<name>A0ABR2EUI9_9ROSI</name>